<evidence type="ECO:0000256" key="2">
    <source>
        <dbReference type="RuleBase" id="RU003616"/>
    </source>
</evidence>
<reference evidence="4 5" key="1">
    <citation type="submission" date="2018-08" db="EMBL/GenBank/DDBJ databases">
        <title>Actinomadura jelena sp. nov., a novel Actinomycete isolated from soil in Chad.</title>
        <authorList>
            <person name="Shi L."/>
        </authorList>
    </citation>
    <scope>NUCLEOTIDE SEQUENCE [LARGE SCALE GENOMIC DNA]</scope>
    <source>
        <strain evidence="4 5">NEAU-G17</strain>
    </source>
</reference>
<dbReference type="Proteomes" id="UP000261811">
    <property type="component" value="Unassembled WGS sequence"/>
</dbReference>
<comment type="similarity">
    <text evidence="1 2">Belongs to the small heat shock protein (HSP20) family.</text>
</comment>
<proteinExistence type="inferred from homology"/>
<dbReference type="PROSITE" id="PS01031">
    <property type="entry name" value="SHSP"/>
    <property type="match status" value="1"/>
</dbReference>
<dbReference type="InterPro" id="IPR002068">
    <property type="entry name" value="A-crystallin/Hsp20_dom"/>
</dbReference>
<gene>
    <name evidence="4" type="ORF">DZF91_37080</name>
</gene>
<comment type="caution">
    <text evidence="4">The sequence shown here is derived from an EMBL/GenBank/DDBJ whole genome shotgun (WGS) entry which is preliminary data.</text>
</comment>
<dbReference type="Gene3D" id="2.60.40.790">
    <property type="match status" value="1"/>
</dbReference>
<dbReference type="Pfam" id="PF00011">
    <property type="entry name" value="HSP20"/>
    <property type="match status" value="1"/>
</dbReference>
<dbReference type="RefSeq" id="WP_117361695.1">
    <property type="nucleotide sequence ID" value="NZ_QURH01001042.1"/>
</dbReference>
<protein>
    <submittedName>
        <fullName evidence="4">Hsp20/alpha crystallin family protein</fullName>
    </submittedName>
</protein>
<dbReference type="AlphaFoldDB" id="A0A372J9Y9"/>
<dbReference type="OrthoDB" id="5242916at2"/>
<dbReference type="CDD" id="cd06464">
    <property type="entry name" value="ACD_sHsps-like"/>
    <property type="match status" value="1"/>
</dbReference>
<evidence type="ECO:0000313" key="5">
    <source>
        <dbReference type="Proteomes" id="UP000261811"/>
    </source>
</evidence>
<dbReference type="InterPro" id="IPR008978">
    <property type="entry name" value="HSP20-like_chaperone"/>
</dbReference>
<accession>A0A372J9Y9</accession>
<dbReference type="EMBL" id="QURH01001042">
    <property type="protein sequence ID" value="RFU36624.1"/>
    <property type="molecule type" value="Genomic_DNA"/>
</dbReference>
<name>A0A372J9Y9_9ACTN</name>
<evidence type="ECO:0000256" key="1">
    <source>
        <dbReference type="PROSITE-ProRule" id="PRU00285"/>
    </source>
</evidence>
<keyword evidence="5" id="KW-1185">Reference proteome</keyword>
<evidence type="ECO:0000313" key="4">
    <source>
        <dbReference type="EMBL" id="RFU36624.1"/>
    </source>
</evidence>
<dbReference type="InterPro" id="IPR031107">
    <property type="entry name" value="Small_HSP"/>
</dbReference>
<organism evidence="4 5">
    <name type="scientific">Actinomadura logoneensis</name>
    <dbReference type="NCBI Taxonomy" id="2293572"/>
    <lineage>
        <taxon>Bacteria</taxon>
        <taxon>Bacillati</taxon>
        <taxon>Actinomycetota</taxon>
        <taxon>Actinomycetes</taxon>
        <taxon>Streptosporangiales</taxon>
        <taxon>Thermomonosporaceae</taxon>
        <taxon>Actinomadura</taxon>
    </lineage>
</organism>
<dbReference type="SUPFAM" id="SSF49764">
    <property type="entry name" value="HSP20-like chaperones"/>
    <property type="match status" value="1"/>
</dbReference>
<dbReference type="PANTHER" id="PTHR11527">
    <property type="entry name" value="HEAT-SHOCK PROTEIN 20 FAMILY MEMBER"/>
    <property type="match status" value="1"/>
</dbReference>
<sequence length="149" mass="16583">MLLTSIDPFVQEFERQFDRAVRQAVGQGALGNGAGMPMDGIRRADDVVLRFDLPGVDPESIEVTVDRGVLSVTARREEEFGEDERVFVRERPMGSFSRRVYLSEHLDAEAVEAAYNNGVLAVRIPVLEKAKPRKVTIQQTGDGPKAIKR</sequence>
<evidence type="ECO:0000259" key="3">
    <source>
        <dbReference type="PROSITE" id="PS01031"/>
    </source>
</evidence>
<feature type="domain" description="SHSP" evidence="3">
    <location>
        <begin position="29"/>
        <end position="140"/>
    </location>
</feature>